<name>A0A418YEJ3_9GAMM</name>
<sequence>MKKNSPITRALVFAGLIMSPLSHADGLFGSGHYSAGISNIRDLTVPREAGFIYEQYNIYYSASKLTDSSGNTLTSEGHYNVLAIAPTFIWVTEQQLLGARYAFTVNPLLVDTEASGGDASGVGDLFVQPLWLGWQAPQYDINFGLGVYAPTGNSDVTLDLWTLQLQTAGYYYLMEGAGALMLAVTYEAHTESDSTKVTPGDHISLEYGYSQYLTQQLEVGIRGYSQWQVESDDITDRHDKINEALNTSIGAKSQVHGVGVSVGYWVNGNWNITANAATEFKSKARIEGESYSLNITYLPKAIF</sequence>
<dbReference type="Pfam" id="PF13557">
    <property type="entry name" value="Phenol_MetA_deg"/>
    <property type="match status" value="1"/>
</dbReference>
<protein>
    <submittedName>
        <fullName evidence="2">Transporter</fullName>
    </submittedName>
</protein>
<keyword evidence="3" id="KW-1185">Reference proteome</keyword>
<dbReference type="RefSeq" id="WP_119910728.1">
    <property type="nucleotide sequence ID" value="NZ_QZCH01000012.1"/>
</dbReference>
<comment type="caution">
    <text evidence="2">The sequence shown here is derived from an EMBL/GenBank/DDBJ whole genome shotgun (WGS) entry which is preliminary data.</text>
</comment>
<reference evidence="2 3" key="2">
    <citation type="submission" date="2019-01" db="EMBL/GenBank/DDBJ databases">
        <title>Motilimonas pumilus sp. nov., isolated from the gut of sea cucumber (Apostichopus japonicus).</title>
        <authorList>
            <person name="Wang F.-Q."/>
            <person name="Ren L.-H."/>
            <person name="Lin Y.-W."/>
            <person name="Sun G.-H."/>
            <person name="Du Z.-J."/>
            <person name="Zhao J.-X."/>
            <person name="Liu X.-J."/>
            <person name="Liu L.-J."/>
        </authorList>
    </citation>
    <scope>NUCLEOTIDE SEQUENCE [LARGE SCALE GENOMIC DNA]</scope>
    <source>
        <strain evidence="2 3">PLHSC7-2</strain>
    </source>
</reference>
<reference evidence="2 3" key="1">
    <citation type="submission" date="2018-09" db="EMBL/GenBank/DDBJ databases">
        <authorList>
            <person name="Wang F."/>
        </authorList>
    </citation>
    <scope>NUCLEOTIDE SEQUENCE [LARGE SCALE GENOMIC DNA]</scope>
    <source>
        <strain evidence="2 3">PLHSC7-2</strain>
    </source>
</reference>
<evidence type="ECO:0000256" key="1">
    <source>
        <dbReference type="SAM" id="SignalP"/>
    </source>
</evidence>
<dbReference type="InterPro" id="IPR025737">
    <property type="entry name" value="FApF"/>
</dbReference>
<organism evidence="2 3">
    <name type="scientific">Motilimonas pumila</name>
    <dbReference type="NCBI Taxonomy" id="2303987"/>
    <lineage>
        <taxon>Bacteria</taxon>
        <taxon>Pseudomonadati</taxon>
        <taxon>Pseudomonadota</taxon>
        <taxon>Gammaproteobacteria</taxon>
        <taxon>Alteromonadales</taxon>
        <taxon>Alteromonadales genera incertae sedis</taxon>
        <taxon>Motilimonas</taxon>
    </lineage>
</organism>
<dbReference type="AlphaFoldDB" id="A0A418YEJ3"/>
<accession>A0A418YEJ3</accession>
<dbReference type="Proteomes" id="UP000283255">
    <property type="component" value="Unassembled WGS sequence"/>
</dbReference>
<feature type="chain" id="PRO_5019059764" evidence="1">
    <location>
        <begin position="25"/>
        <end position="303"/>
    </location>
</feature>
<evidence type="ECO:0000313" key="2">
    <source>
        <dbReference type="EMBL" id="RJG47575.1"/>
    </source>
</evidence>
<evidence type="ECO:0000313" key="3">
    <source>
        <dbReference type="Proteomes" id="UP000283255"/>
    </source>
</evidence>
<gene>
    <name evidence="2" type="ORF">D1Z90_10595</name>
</gene>
<keyword evidence="1" id="KW-0732">Signal</keyword>
<feature type="signal peptide" evidence="1">
    <location>
        <begin position="1"/>
        <end position="24"/>
    </location>
</feature>
<dbReference type="OrthoDB" id="8639774at2"/>
<proteinExistence type="predicted"/>
<dbReference type="EMBL" id="QZCH01000012">
    <property type="protein sequence ID" value="RJG47575.1"/>
    <property type="molecule type" value="Genomic_DNA"/>
</dbReference>